<protein>
    <submittedName>
        <fullName evidence="1">Gtr1/RagA G protein conserved region-domain-containing protein</fullName>
    </submittedName>
</protein>
<sequence>MAPAVATAAAPPSTNVKPDSLQRSKILLLGQRRSGKTSIHRVLFDNTAPNETFYLEPTTRIEKHIYDTVIPLEIWDCPGSTSPESLGTPFSEFAVIVFVIDISNPMYQQAIKQLVDFAIAAYEESPETPFEVFVHKVDVYSDDYKLENFKQITQRVNDELFDLQMEHIQLNFQATSCYDHTIYDAFSRVIQKLIEALPYIEDLLNVFCANAQASKAFLFDIRSRLYVATDASPVDAGTHSLCCDYIKMLTAFRPLYASAIATPARITPPSRSSSTLPSRAPSAPPPFSPSAALALAQGTTLTFHQATPALALLALLPSAVYEARRGLLEYNVVFLREGVQEIVNVEREARGGT</sequence>
<proteinExistence type="predicted"/>
<dbReference type="Proteomes" id="UP000814128">
    <property type="component" value="Unassembled WGS sequence"/>
</dbReference>
<evidence type="ECO:0000313" key="2">
    <source>
        <dbReference type="Proteomes" id="UP000814128"/>
    </source>
</evidence>
<keyword evidence="2" id="KW-1185">Reference proteome</keyword>
<comment type="caution">
    <text evidence="1">The sequence shown here is derived from an EMBL/GenBank/DDBJ whole genome shotgun (WGS) entry which is preliminary data.</text>
</comment>
<reference evidence="1" key="2">
    <citation type="journal article" date="2022" name="New Phytol.">
        <title>Evolutionary transition to the ectomycorrhizal habit in the genomes of a hyperdiverse lineage of mushroom-forming fungi.</title>
        <authorList>
            <person name="Looney B."/>
            <person name="Miyauchi S."/>
            <person name="Morin E."/>
            <person name="Drula E."/>
            <person name="Courty P.E."/>
            <person name="Kohler A."/>
            <person name="Kuo A."/>
            <person name="LaButti K."/>
            <person name="Pangilinan J."/>
            <person name="Lipzen A."/>
            <person name="Riley R."/>
            <person name="Andreopoulos W."/>
            <person name="He G."/>
            <person name="Johnson J."/>
            <person name="Nolan M."/>
            <person name="Tritt A."/>
            <person name="Barry K.W."/>
            <person name="Grigoriev I.V."/>
            <person name="Nagy L.G."/>
            <person name="Hibbett D."/>
            <person name="Henrissat B."/>
            <person name="Matheny P.B."/>
            <person name="Labbe J."/>
            <person name="Martin F.M."/>
        </authorList>
    </citation>
    <scope>NUCLEOTIDE SEQUENCE</scope>
    <source>
        <strain evidence="1">EC-137</strain>
    </source>
</reference>
<organism evidence="1 2">
    <name type="scientific">Vararia minispora EC-137</name>
    <dbReference type="NCBI Taxonomy" id="1314806"/>
    <lineage>
        <taxon>Eukaryota</taxon>
        <taxon>Fungi</taxon>
        <taxon>Dikarya</taxon>
        <taxon>Basidiomycota</taxon>
        <taxon>Agaricomycotina</taxon>
        <taxon>Agaricomycetes</taxon>
        <taxon>Russulales</taxon>
        <taxon>Lachnocladiaceae</taxon>
        <taxon>Vararia</taxon>
    </lineage>
</organism>
<gene>
    <name evidence="1" type="ORF">K488DRAFT_77823</name>
</gene>
<name>A0ACB8QPF6_9AGAM</name>
<dbReference type="EMBL" id="MU273517">
    <property type="protein sequence ID" value="KAI0033527.1"/>
    <property type="molecule type" value="Genomic_DNA"/>
</dbReference>
<accession>A0ACB8QPF6</accession>
<reference evidence="1" key="1">
    <citation type="submission" date="2021-02" db="EMBL/GenBank/DDBJ databases">
        <authorList>
            <consortium name="DOE Joint Genome Institute"/>
            <person name="Ahrendt S."/>
            <person name="Looney B.P."/>
            <person name="Miyauchi S."/>
            <person name="Morin E."/>
            <person name="Drula E."/>
            <person name="Courty P.E."/>
            <person name="Chicoki N."/>
            <person name="Fauchery L."/>
            <person name="Kohler A."/>
            <person name="Kuo A."/>
            <person name="Labutti K."/>
            <person name="Pangilinan J."/>
            <person name="Lipzen A."/>
            <person name="Riley R."/>
            <person name="Andreopoulos W."/>
            <person name="He G."/>
            <person name="Johnson J."/>
            <person name="Barry K.W."/>
            <person name="Grigoriev I.V."/>
            <person name="Nagy L."/>
            <person name="Hibbett D."/>
            <person name="Henrissat B."/>
            <person name="Matheny P.B."/>
            <person name="Labbe J."/>
            <person name="Martin F."/>
        </authorList>
    </citation>
    <scope>NUCLEOTIDE SEQUENCE</scope>
    <source>
        <strain evidence="1">EC-137</strain>
    </source>
</reference>
<evidence type="ECO:0000313" key="1">
    <source>
        <dbReference type="EMBL" id="KAI0033527.1"/>
    </source>
</evidence>